<dbReference type="PROSITE" id="PS50835">
    <property type="entry name" value="IG_LIKE"/>
    <property type="match status" value="2"/>
</dbReference>
<dbReference type="Proteomes" id="UP000472263">
    <property type="component" value="Chromosome 16"/>
</dbReference>
<dbReference type="SUPFAM" id="SSF49265">
    <property type="entry name" value="Fibronectin type III"/>
    <property type="match status" value="1"/>
</dbReference>
<dbReference type="Pfam" id="PF00041">
    <property type="entry name" value="fn3"/>
    <property type="match status" value="1"/>
</dbReference>
<dbReference type="InterPro" id="IPR003599">
    <property type="entry name" value="Ig_sub"/>
</dbReference>
<keyword evidence="2" id="KW-0677">Repeat</keyword>
<sequence>MTWQTQSIAKREKELRAVLLAFMLCITFQGANCQLQVSPPGHTLVNAKAGSNVTLTVSFSGAADPVIRWFMDKLPVATWTVGATSPPDISDDHEEVLRIGPDGSLTFVNVPLGYSNNYTMEITKSGMDTANTTFTLKVYESIQNVTLSTMPDYASEGADRFTLKYSTLQGAAEQWMWFFNGMEIKSDSHYSVEEKSLVISRPKRNDTGRYKLFLKNPFSTATAHKNVTVLYGPDEPILEVSPAQPFYASGESLSLSCQADGLPTPSAAWTFGGQTLSDSHNGVLNLTNAQASQGGIYSCTLLNEKTGARRQKNMTVLIYERPLGNPQCSVQSVNSDLQYHCQWLGGTPMAQLSFPQLNTTSSGAGDLSLTVTASDDLNGKTVTCIAAHPLLQNNCTVTARGPVEFLPSVRTTVDLDGKIVVAIQCVSEASPKAVVSWSKGDEVISNGTKYQISADTTQLRIRDFNVSSFLIKNYTCICRNPLGSQRRDTQLQGPTISDSSLFPNQDGTIITLTWEVPPTAVVTGFDIQMKGPDLRSVSRNSSQTKSTSSGFRSIQRKPGSARSADVSVLDPELTYRFRIIARAGMTEGDPSEVHRIGPGDGLSGPAIAGIAAGIPCSLLFLFLLLGLIYTCVYYYKDKSPQARYPVSRTIEKAVAAQSDMTPHNLLTGGLKSPPDYNRLHQAPSERSVALPTFVPPPPVRVATTV</sequence>
<dbReference type="CTD" id="147645"/>
<dbReference type="SMART" id="SM00408">
    <property type="entry name" value="IGc2"/>
    <property type="match status" value="2"/>
</dbReference>
<dbReference type="SMART" id="SM00409">
    <property type="entry name" value="IG"/>
    <property type="match status" value="2"/>
</dbReference>
<dbReference type="InterPro" id="IPR036116">
    <property type="entry name" value="FN3_sf"/>
</dbReference>
<dbReference type="OrthoDB" id="6159398at2759"/>
<feature type="signal peptide" evidence="7">
    <location>
        <begin position="1"/>
        <end position="33"/>
    </location>
</feature>
<evidence type="ECO:0000313" key="11">
    <source>
        <dbReference type="Proteomes" id="UP000472263"/>
    </source>
</evidence>
<dbReference type="PANTHER" id="PTHR44427">
    <property type="entry name" value="CARCINOEMBRYONIC ANTIGEN-RELATED CELL ADHESION MOLECULE 19"/>
    <property type="match status" value="1"/>
</dbReference>
<evidence type="ECO:0000256" key="6">
    <source>
        <dbReference type="SAM" id="Phobius"/>
    </source>
</evidence>
<feature type="domain" description="Fibronectin type-III" evidence="9">
    <location>
        <begin position="490"/>
        <end position="601"/>
    </location>
</feature>
<dbReference type="InterPro" id="IPR036179">
    <property type="entry name" value="Ig-like_dom_sf"/>
</dbReference>
<dbReference type="AlphaFoldDB" id="A0A668A5Z2"/>
<dbReference type="InterPro" id="IPR003961">
    <property type="entry name" value="FN3_dom"/>
</dbReference>
<dbReference type="Ensembl" id="ENSMMDT00005049692.1">
    <property type="protein sequence ID" value="ENSMMDP00005048737.1"/>
    <property type="gene ID" value="ENSMMDG00005022159.1"/>
</dbReference>
<dbReference type="CDD" id="cd00063">
    <property type="entry name" value="FN3"/>
    <property type="match status" value="1"/>
</dbReference>
<feature type="compositionally biased region" description="Low complexity" evidence="5">
    <location>
        <begin position="535"/>
        <end position="553"/>
    </location>
</feature>
<feature type="domain" description="Ig-like" evidence="8">
    <location>
        <begin position="407"/>
        <end position="492"/>
    </location>
</feature>
<keyword evidence="6" id="KW-0812">Transmembrane</keyword>
<dbReference type="InterPro" id="IPR013783">
    <property type="entry name" value="Ig-like_fold"/>
</dbReference>
<dbReference type="InParanoid" id="A0A668A5Z2"/>
<evidence type="ECO:0000256" key="3">
    <source>
        <dbReference type="ARBA" id="ARBA00023180"/>
    </source>
</evidence>
<dbReference type="GeneID" id="115373230"/>
<evidence type="ECO:0000256" key="7">
    <source>
        <dbReference type="SAM" id="SignalP"/>
    </source>
</evidence>
<proteinExistence type="predicted"/>
<evidence type="ECO:0008006" key="12">
    <source>
        <dbReference type="Google" id="ProtNLM"/>
    </source>
</evidence>
<dbReference type="PROSITE" id="PS50853">
    <property type="entry name" value="FN3"/>
    <property type="match status" value="1"/>
</dbReference>
<dbReference type="InterPro" id="IPR050831">
    <property type="entry name" value="CEA_cell_adhesion"/>
</dbReference>
<reference evidence="10" key="3">
    <citation type="submission" date="2025-09" db="UniProtKB">
        <authorList>
            <consortium name="Ensembl"/>
        </authorList>
    </citation>
    <scope>IDENTIFICATION</scope>
</reference>
<evidence type="ECO:0000256" key="4">
    <source>
        <dbReference type="ARBA" id="ARBA00023319"/>
    </source>
</evidence>
<feature type="transmembrane region" description="Helical" evidence="6">
    <location>
        <begin position="612"/>
        <end position="635"/>
    </location>
</feature>
<dbReference type="InterPro" id="IPR013098">
    <property type="entry name" value="Ig_I-set"/>
</dbReference>
<evidence type="ECO:0000256" key="2">
    <source>
        <dbReference type="ARBA" id="ARBA00022737"/>
    </source>
</evidence>
<protein>
    <recommendedName>
        <fullName evidence="12">V-set and immunoglobulin domain containing 10 like</fullName>
    </recommendedName>
</protein>
<dbReference type="PANTHER" id="PTHR44427:SF5">
    <property type="entry name" value="V-SET AND IMMUNOGLOBULIN DOMAIN-CONTAINING PROTEIN 10-LIKE"/>
    <property type="match status" value="1"/>
</dbReference>
<dbReference type="SUPFAM" id="SSF48726">
    <property type="entry name" value="Immunoglobulin"/>
    <property type="match status" value="4"/>
</dbReference>
<evidence type="ECO:0000256" key="5">
    <source>
        <dbReference type="SAM" id="MobiDB-lite"/>
    </source>
</evidence>
<dbReference type="InterPro" id="IPR007110">
    <property type="entry name" value="Ig-like_dom"/>
</dbReference>
<keyword evidence="4" id="KW-0393">Immunoglobulin domain</keyword>
<dbReference type="Pfam" id="PF13895">
    <property type="entry name" value="Ig_2"/>
    <property type="match status" value="1"/>
</dbReference>
<name>A0A668A5Z2_9TELE</name>
<feature type="region of interest" description="Disordered" evidence="5">
    <location>
        <begin position="533"/>
        <end position="565"/>
    </location>
</feature>
<dbReference type="GeneTree" id="ENSGT01130000278319"/>
<evidence type="ECO:0000259" key="8">
    <source>
        <dbReference type="PROSITE" id="PS50835"/>
    </source>
</evidence>
<keyword evidence="6" id="KW-1133">Transmembrane helix</keyword>
<evidence type="ECO:0000259" key="9">
    <source>
        <dbReference type="PROSITE" id="PS50853"/>
    </source>
</evidence>
<feature type="domain" description="Ig-like" evidence="8">
    <location>
        <begin position="236"/>
        <end position="315"/>
    </location>
</feature>
<dbReference type="Pfam" id="PF07679">
    <property type="entry name" value="I-set"/>
    <property type="match status" value="2"/>
</dbReference>
<accession>A0A668A5Z2</accession>
<keyword evidence="6" id="KW-0472">Membrane</keyword>
<keyword evidence="3" id="KW-0325">Glycoprotein</keyword>
<organism evidence="10 11">
    <name type="scientific">Myripristis murdjan</name>
    <name type="common">pinecone soldierfish</name>
    <dbReference type="NCBI Taxonomy" id="586833"/>
    <lineage>
        <taxon>Eukaryota</taxon>
        <taxon>Metazoa</taxon>
        <taxon>Chordata</taxon>
        <taxon>Craniata</taxon>
        <taxon>Vertebrata</taxon>
        <taxon>Euteleostomi</taxon>
        <taxon>Actinopterygii</taxon>
        <taxon>Neopterygii</taxon>
        <taxon>Teleostei</taxon>
        <taxon>Neoteleostei</taxon>
        <taxon>Acanthomorphata</taxon>
        <taxon>Holocentriformes</taxon>
        <taxon>Holocentridae</taxon>
        <taxon>Myripristis</taxon>
    </lineage>
</organism>
<reference evidence="10" key="1">
    <citation type="submission" date="2019-06" db="EMBL/GenBank/DDBJ databases">
        <authorList>
            <consortium name="Wellcome Sanger Institute Data Sharing"/>
        </authorList>
    </citation>
    <scope>NUCLEOTIDE SEQUENCE [LARGE SCALE GENOMIC DNA]</scope>
</reference>
<keyword evidence="11" id="KW-1185">Reference proteome</keyword>
<keyword evidence="1 7" id="KW-0732">Signal</keyword>
<feature type="chain" id="PRO_5025510282" description="V-set and immunoglobulin domain containing 10 like" evidence="7">
    <location>
        <begin position="34"/>
        <end position="705"/>
    </location>
</feature>
<gene>
    <name evidence="10" type="primary">vsig10l</name>
</gene>
<dbReference type="Gene3D" id="2.60.40.10">
    <property type="entry name" value="Immunoglobulins"/>
    <property type="match status" value="5"/>
</dbReference>
<evidence type="ECO:0000256" key="1">
    <source>
        <dbReference type="ARBA" id="ARBA00022729"/>
    </source>
</evidence>
<dbReference type="InterPro" id="IPR003598">
    <property type="entry name" value="Ig_sub2"/>
</dbReference>
<dbReference type="RefSeq" id="XP_029927368.1">
    <property type="nucleotide sequence ID" value="XM_030071508.1"/>
</dbReference>
<evidence type="ECO:0000313" key="10">
    <source>
        <dbReference type="Ensembl" id="ENSMMDP00005048737.1"/>
    </source>
</evidence>
<reference evidence="10" key="2">
    <citation type="submission" date="2025-08" db="UniProtKB">
        <authorList>
            <consortium name="Ensembl"/>
        </authorList>
    </citation>
    <scope>IDENTIFICATION</scope>
</reference>